<protein>
    <submittedName>
        <fullName evidence="1">Uncharacterized protein</fullName>
    </submittedName>
</protein>
<dbReference type="SUPFAM" id="SSF57903">
    <property type="entry name" value="FYVE/PHD zinc finger"/>
    <property type="match status" value="1"/>
</dbReference>
<proteinExistence type="predicted"/>
<dbReference type="InterPro" id="IPR013083">
    <property type="entry name" value="Znf_RING/FYVE/PHD"/>
</dbReference>
<accession>A0A183NC23</accession>
<dbReference type="AlphaFoldDB" id="A0A183NC23"/>
<organism evidence="1 2">
    <name type="scientific">Schistosoma margrebowiei</name>
    <dbReference type="NCBI Taxonomy" id="48269"/>
    <lineage>
        <taxon>Eukaryota</taxon>
        <taxon>Metazoa</taxon>
        <taxon>Spiralia</taxon>
        <taxon>Lophotrochozoa</taxon>
        <taxon>Platyhelminthes</taxon>
        <taxon>Trematoda</taxon>
        <taxon>Digenea</taxon>
        <taxon>Strigeidida</taxon>
        <taxon>Schistosomatoidea</taxon>
        <taxon>Schistosomatidae</taxon>
        <taxon>Schistosoma</taxon>
    </lineage>
</organism>
<evidence type="ECO:0000313" key="1">
    <source>
        <dbReference type="EMBL" id="VDP56828.1"/>
    </source>
</evidence>
<dbReference type="Proteomes" id="UP000277204">
    <property type="component" value="Unassembled WGS sequence"/>
</dbReference>
<reference evidence="1 2" key="1">
    <citation type="submission" date="2018-11" db="EMBL/GenBank/DDBJ databases">
        <authorList>
            <consortium name="Pathogen Informatics"/>
        </authorList>
    </citation>
    <scope>NUCLEOTIDE SEQUENCE [LARGE SCALE GENOMIC DNA]</scope>
    <source>
        <strain evidence="1 2">Zambia</strain>
    </source>
</reference>
<dbReference type="InterPro" id="IPR011011">
    <property type="entry name" value="Znf_FYVE_PHD"/>
</dbReference>
<dbReference type="Gene3D" id="3.30.40.10">
    <property type="entry name" value="Zinc/RING finger domain, C3HC4 (zinc finger)"/>
    <property type="match status" value="1"/>
</dbReference>
<evidence type="ECO:0000313" key="2">
    <source>
        <dbReference type="Proteomes" id="UP000277204"/>
    </source>
</evidence>
<keyword evidence="2" id="KW-1185">Reference proteome</keyword>
<name>A0A183NC23_9TREM</name>
<dbReference type="EMBL" id="UZAI01021911">
    <property type="protein sequence ID" value="VDP56828.1"/>
    <property type="molecule type" value="Genomic_DNA"/>
</dbReference>
<gene>
    <name evidence="1" type="ORF">SMRZ_LOCUS25848</name>
</gene>
<sequence length="244" mass="27566">MQLSQPSMKNAVIALVRRMSEEQCSFFHGFIVHGRLPTTPINLHGEQHSYTRSRTSTNVAVPFIQRGTVDLDETLSNDEEEVISINSEELTERDIENEEEDDENRLCDIYNLAQPPCETGDAALASIYNIVCFNKVMKNSCKRPGCRFAVTTGMQCDNCKGWFHEACTDLTSTAYNRLSKSDQKWVFGTSCELTWTTTVRKPVDKQERATDTETGMSIGIPSMEHPSTLMMTCRGSAPSLRRRY</sequence>